<dbReference type="PANTHER" id="PTHR34310">
    <property type="entry name" value="DUF427 DOMAIN PROTEIN (AFU_ORTHOLOGUE AFUA_3G02220)"/>
    <property type="match status" value="1"/>
</dbReference>
<gene>
    <name evidence="2" type="ORF">SAMN04490220_7620</name>
</gene>
<name>A0A1H5IEJ8_RHOJO</name>
<dbReference type="RefSeq" id="WP_073364139.1">
    <property type="nucleotide sequence ID" value="NZ_FNTL01000004.1"/>
</dbReference>
<dbReference type="EMBL" id="FNTL01000004">
    <property type="protein sequence ID" value="SEE38629.1"/>
    <property type="molecule type" value="Genomic_DNA"/>
</dbReference>
<sequence>MGVRLRETIGRQLRELRYEPTAKRIRAVLNGTTVVDSDRAVLVWEPRRVVPTYAVPADDIAAELVPQPPSGEKQEAAGDVGFALPDVTTMPVLDPRVPFSVHSTDGETVAIRTAGDGARSALGFRPADEDLSGYVVLDFDGFDRWLEEDDEIVGHPHDPFQRIDVRRTSRHVRVMLGDTVLAETRRARMLFETMLPVRYYLPPEDVVAELRPSATTTFCAYKGEAAYWSAVTPDGVLHDIAWRYDNPLVDATEVRGLLAFFDERIDLVIDGVARSRPVTPWS</sequence>
<evidence type="ECO:0000259" key="1">
    <source>
        <dbReference type="Pfam" id="PF04248"/>
    </source>
</evidence>
<reference evidence="3" key="1">
    <citation type="submission" date="2016-10" db="EMBL/GenBank/DDBJ databases">
        <authorList>
            <person name="Varghese N."/>
        </authorList>
    </citation>
    <scope>NUCLEOTIDE SEQUENCE [LARGE SCALE GENOMIC DNA]</scope>
    <source>
        <strain evidence="3">DSM 44719</strain>
    </source>
</reference>
<dbReference type="InterPro" id="IPR007361">
    <property type="entry name" value="DUF427"/>
</dbReference>
<dbReference type="OrthoDB" id="285364at2"/>
<evidence type="ECO:0000313" key="3">
    <source>
        <dbReference type="Proteomes" id="UP000183407"/>
    </source>
</evidence>
<dbReference type="PANTHER" id="PTHR34310:SF9">
    <property type="entry name" value="BLR5716 PROTEIN"/>
    <property type="match status" value="1"/>
</dbReference>
<organism evidence="2 3">
    <name type="scientific">Rhodococcus jostii</name>
    <dbReference type="NCBI Taxonomy" id="132919"/>
    <lineage>
        <taxon>Bacteria</taxon>
        <taxon>Bacillati</taxon>
        <taxon>Actinomycetota</taxon>
        <taxon>Actinomycetes</taxon>
        <taxon>Mycobacteriales</taxon>
        <taxon>Nocardiaceae</taxon>
        <taxon>Rhodococcus</taxon>
    </lineage>
</organism>
<accession>A0A1H5IEJ8</accession>
<dbReference type="AlphaFoldDB" id="A0A1H5IEJ8"/>
<dbReference type="Pfam" id="PF04248">
    <property type="entry name" value="NTP_transf_9"/>
    <property type="match status" value="1"/>
</dbReference>
<evidence type="ECO:0000313" key="2">
    <source>
        <dbReference type="EMBL" id="SEE38629.1"/>
    </source>
</evidence>
<protein>
    <submittedName>
        <fullName evidence="2">Uncharacterized conserved protein, DUF427 family</fullName>
    </submittedName>
</protein>
<dbReference type="Proteomes" id="UP000183407">
    <property type="component" value="Unassembled WGS sequence"/>
</dbReference>
<feature type="domain" description="DUF427" evidence="1">
    <location>
        <begin position="172"/>
        <end position="262"/>
    </location>
</feature>
<dbReference type="Gene3D" id="2.170.150.40">
    <property type="entry name" value="Domain of unknown function (DUF427)"/>
    <property type="match status" value="2"/>
</dbReference>
<dbReference type="InterPro" id="IPR038694">
    <property type="entry name" value="DUF427_sf"/>
</dbReference>
<proteinExistence type="predicted"/>